<feature type="domain" description="Trimeric autotransporter adhesin YadA-like stalk" evidence="1">
    <location>
        <begin position="25"/>
        <end position="64"/>
    </location>
</feature>
<proteinExistence type="predicted"/>
<reference evidence="2 3" key="1">
    <citation type="submission" date="2019-03" db="EMBL/GenBank/DDBJ databases">
        <title>Paraburkholderia sp. 4M-K11, isolated from subtropical forest soil.</title>
        <authorList>
            <person name="Gao Z.-H."/>
            <person name="Qiu L.-H."/>
        </authorList>
    </citation>
    <scope>NUCLEOTIDE SEQUENCE [LARGE SCALE GENOMIC DNA]</scope>
    <source>
        <strain evidence="2 3">4M-K11</strain>
    </source>
</reference>
<feature type="domain" description="Trimeric autotransporter adhesin YadA-like stalk" evidence="1">
    <location>
        <begin position="101"/>
        <end position="140"/>
    </location>
</feature>
<dbReference type="EMBL" id="SMRP01000002">
    <property type="protein sequence ID" value="TDG25639.1"/>
    <property type="molecule type" value="Genomic_DNA"/>
</dbReference>
<gene>
    <name evidence="2" type="ORF">EYW47_07445</name>
</gene>
<dbReference type="Proteomes" id="UP000295722">
    <property type="component" value="Unassembled WGS sequence"/>
</dbReference>
<dbReference type="GO" id="GO:0019867">
    <property type="term" value="C:outer membrane"/>
    <property type="evidence" value="ECO:0007669"/>
    <property type="project" value="InterPro"/>
</dbReference>
<dbReference type="Pfam" id="PF05662">
    <property type="entry name" value="YadA_stalk"/>
    <property type="match status" value="3"/>
</dbReference>
<protein>
    <submittedName>
        <fullName evidence="2">Hemagglutinin</fullName>
    </submittedName>
</protein>
<name>A0A4R5MEX7_9BURK</name>
<evidence type="ECO:0000259" key="1">
    <source>
        <dbReference type="Pfam" id="PF05662"/>
    </source>
</evidence>
<accession>A0A4R5MEX7</accession>
<dbReference type="AlphaFoldDB" id="A0A4R5MEX7"/>
<keyword evidence="3" id="KW-1185">Reference proteome</keyword>
<feature type="non-terminal residue" evidence="2">
    <location>
        <position position="215"/>
    </location>
</feature>
<dbReference type="InterPro" id="IPR011049">
    <property type="entry name" value="Serralysin-like_metalloprot_C"/>
</dbReference>
<organism evidence="2 3">
    <name type="scientific">Paraburkholderia silviterrae</name>
    <dbReference type="NCBI Taxonomy" id="2528715"/>
    <lineage>
        <taxon>Bacteria</taxon>
        <taxon>Pseudomonadati</taxon>
        <taxon>Pseudomonadota</taxon>
        <taxon>Betaproteobacteria</taxon>
        <taxon>Burkholderiales</taxon>
        <taxon>Burkholderiaceae</taxon>
        <taxon>Paraburkholderia</taxon>
    </lineage>
</organism>
<comment type="caution">
    <text evidence="2">The sequence shown here is derived from an EMBL/GenBank/DDBJ whole genome shotgun (WGS) entry which is preliminary data.</text>
</comment>
<feature type="domain" description="Trimeric autotransporter adhesin YadA-like stalk" evidence="1">
    <location>
        <begin position="177"/>
        <end position="213"/>
    </location>
</feature>
<dbReference type="InterPro" id="IPR008635">
    <property type="entry name" value="Coiled_stalk_dom"/>
</dbReference>
<sequence>MVYDSSAHDTLTLGGADASAPVALHNVANGDLSVASTDAVNGSQLYATNSNISNLSGDVTNIQGDITNINGKLADAVIYDSSAHNSVTLGGAGASVPVALHNVANGDLSVASTDAVNGSQLFATNSNISNLSGDVTNIQGDITNINGKLADAVVYDSSAHNSVTLGGAGASVPVALHNVANGDLSVASTDAVNGAQLFATNSNISNLSGDVTNIQ</sequence>
<dbReference type="SUPFAM" id="SSF101967">
    <property type="entry name" value="Adhesin YadA, collagen-binding domain"/>
    <property type="match status" value="2"/>
</dbReference>
<evidence type="ECO:0000313" key="2">
    <source>
        <dbReference type="EMBL" id="TDG25639.1"/>
    </source>
</evidence>
<evidence type="ECO:0000313" key="3">
    <source>
        <dbReference type="Proteomes" id="UP000295722"/>
    </source>
</evidence>
<dbReference type="Gene3D" id="1.20.5.170">
    <property type="match status" value="3"/>
</dbReference>